<sequence length="186" mass="19962">MLLSSSKMLIAGNNGSPGLIKEAQLSIGNLKGLLTMEMEEDQGSNDDESGSVGISDTWDINSRVDKSKEFEQGEIIPESDDHGLSPVKEVEESDGKESPPMLVVEDSGINNRGVAVNDNTVPPHAHLSSKDTLPNSLNLPVGNTNNTGPFFILGLFLQPLHRSPGVPTGESIFAMWISISIRRVGR</sequence>
<organism evidence="1 2">
    <name type="scientific">Cichorium intybus</name>
    <name type="common">Chicory</name>
    <dbReference type="NCBI Taxonomy" id="13427"/>
    <lineage>
        <taxon>Eukaryota</taxon>
        <taxon>Viridiplantae</taxon>
        <taxon>Streptophyta</taxon>
        <taxon>Embryophyta</taxon>
        <taxon>Tracheophyta</taxon>
        <taxon>Spermatophyta</taxon>
        <taxon>Magnoliopsida</taxon>
        <taxon>eudicotyledons</taxon>
        <taxon>Gunneridae</taxon>
        <taxon>Pentapetalae</taxon>
        <taxon>asterids</taxon>
        <taxon>campanulids</taxon>
        <taxon>Asterales</taxon>
        <taxon>Asteraceae</taxon>
        <taxon>Cichorioideae</taxon>
        <taxon>Cichorieae</taxon>
        <taxon>Cichoriinae</taxon>
        <taxon>Cichorium</taxon>
    </lineage>
</organism>
<name>A0ACB9H6W1_CICIN</name>
<gene>
    <name evidence="1" type="ORF">L2E82_05237</name>
</gene>
<proteinExistence type="predicted"/>
<evidence type="ECO:0000313" key="2">
    <source>
        <dbReference type="Proteomes" id="UP001055811"/>
    </source>
</evidence>
<evidence type="ECO:0000313" key="1">
    <source>
        <dbReference type="EMBL" id="KAI3791467.1"/>
    </source>
</evidence>
<reference evidence="2" key="1">
    <citation type="journal article" date="2022" name="Mol. Ecol. Resour.">
        <title>The genomes of chicory, endive, great burdock and yacon provide insights into Asteraceae palaeo-polyploidization history and plant inulin production.</title>
        <authorList>
            <person name="Fan W."/>
            <person name="Wang S."/>
            <person name="Wang H."/>
            <person name="Wang A."/>
            <person name="Jiang F."/>
            <person name="Liu H."/>
            <person name="Zhao H."/>
            <person name="Xu D."/>
            <person name="Zhang Y."/>
        </authorList>
    </citation>
    <scope>NUCLEOTIDE SEQUENCE [LARGE SCALE GENOMIC DNA]</scope>
    <source>
        <strain evidence="2">cv. Punajuju</strain>
    </source>
</reference>
<accession>A0ACB9H6W1</accession>
<keyword evidence="2" id="KW-1185">Reference proteome</keyword>
<protein>
    <submittedName>
        <fullName evidence="1">Uncharacterized protein</fullName>
    </submittedName>
</protein>
<dbReference type="Proteomes" id="UP001055811">
    <property type="component" value="Linkage Group LG01"/>
</dbReference>
<dbReference type="EMBL" id="CM042009">
    <property type="protein sequence ID" value="KAI3791467.1"/>
    <property type="molecule type" value="Genomic_DNA"/>
</dbReference>
<reference evidence="1 2" key="2">
    <citation type="journal article" date="2022" name="Mol. Ecol. Resour.">
        <title>The genomes of chicory, endive, great burdock and yacon provide insights into Asteraceae paleo-polyploidization history and plant inulin production.</title>
        <authorList>
            <person name="Fan W."/>
            <person name="Wang S."/>
            <person name="Wang H."/>
            <person name="Wang A."/>
            <person name="Jiang F."/>
            <person name="Liu H."/>
            <person name="Zhao H."/>
            <person name="Xu D."/>
            <person name="Zhang Y."/>
        </authorList>
    </citation>
    <scope>NUCLEOTIDE SEQUENCE [LARGE SCALE GENOMIC DNA]</scope>
    <source>
        <strain evidence="2">cv. Punajuju</strain>
        <tissue evidence="1">Leaves</tissue>
    </source>
</reference>
<comment type="caution">
    <text evidence="1">The sequence shown here is derived from an EMBL/GenBank/DDBJ whole genome shotgun (WGS) entry which is preliminary data.</text>
</comment>